<organism evidence="1 2">
    <name type="scientific">Crotalaria pallida</name>
    <name type="common">Smooth rattlebox</name>
    <name type="synonym">Crotalaria striata</name>
    <dbReference type="NCBI Taxonomy" id="3830"/>
    <lineage>
        <taxon>Eukaryota</taxon>
        <taxon>Viridiplantae</taxon>
        <taxon>Streptophyta</taxon>
        <taxon>Embryophyta</taxon>
        <taxon>Tracheophyta</taxon>
        <taxon>Spermatophyta</taxon>
        <taxon>Magnoliopsida</taxon>
        <taxon>eudicotyledons</taxon>
        <taxon>Gunneridae</taxon>
        <taxon>Pentapetalae</taxon>
        <taxon>rosids</taxon>
        <taxon>fabids</taxon>
        <taxon>Fabales</taxon>
        <taxon>Fabaceae</taxon>
        <taxon>Papilionoideae</taxon>
        <taxon>50 kb inversion clade</taxon>
        <taxon>genistoids sensu lato</taxon>
        <taxon>core genistoids</taxon>
        <taxon>Crotalarieae</taxon>
        <taxon>Crotalaria</taxon>
    </lineage>
</organism>
<evidence type="ECO:0000313" key="1">
    <source>
        <dbReference type="EMBL" id="KAK7255440.1"/>
    </source>
</evidence>
<protein>
    <submittedName>
        <fullName evidence="1">Uncharacterized protein</fullName>
    </submittedName>
</protein>
<dbReference type="Proteomes" id="UP001372338">
    <property type="component" value="Unassembled WGS sequence"/>
</dbReference>
<sequence length="106" mass="11985">MENTTCPIELEPRTLSQVQLTQAREVAAEVVQKLEPTEATALFLELIHPIKEVRQIDENECQVEYLIDCSEKEEVIPNEKACDCQCSCNSENPLHSNLKEPLSAPF</sequence>
<accession>A0AAN9EFL7</accession>
<proteinExistence type="predicted"/>
<dbReference type="PANTHER" id="PTHR34808">
    <property type="entry name" value="EXPRESSED PROTEIN"/>
    <property type="match status" value="1"/>
</dbReference>
<name>A0AAN9EFL7_CROPI</name>
<reference evidence="1 2" key="1">
    <citation type="submission" date="2024-01" db="EMBL/GenBank/DDBJ databases">
        <title>The genomes of 5 underutilized Papilionoideae crops provide insights into root nodulation and disease resistanc.</title>
        <authorList>
            <person name="Yuan L."/>
        </authorList>
    </citation>
    <scope>NUCLEOTIDE SEQUENCE [LARGE SCALE GENOMIC DNA]</scope>
    <source>
        <strain evidence="1">ZHUSHIDOU_FW_LH</strain>
        <tissue evidence="1">Leaf</tissue>
    </source>
</reference>
<dbReference type="EMBL" id="JAYWIO010000006">
    <property type="protein sequence ID" value="KAK7255440.1"/>
    <property type="molecule type" value="Genomic_DNA"/>
</dbReference>
<dbReference type="PANTHER" id="PTHR34808:SF5">
    <property type="entry name" value="SMP DOMAIN-CONTAINING PROTEIN"/>
    <property type="match status" value="1"/>
</dbReference>
<keyword evidence="2" id="KW-1185">Reference proteome</keyword>
<gene>
    <name evidence="1" type="ORF">RIF29_28849</name>
</gene>
<comment type="caution">
    <text evidence="1">The sequence shown here is derived from an EMBL/GenBank/DDBJ whole genome shotgun (WGS) entry which is preliminary data.</text>
</comment>
<dbReference type="AlphaFoldDB" id="A0AAN9EFL7"/>
<evidence type="ECO:0000313" key="2">
    <source>
        <dbReference type="Proteomes" id="UP001372338"/>
    </source>
</evidence>